<protein>
    <submittedName>
        <fullName evidence="1">Uncharacterized protein</fullName>
    </submittedName>
</protein>
<dbReference type="AlphaFoldDB" id="A0A5B7GHT5"/>
<dbReference type="Proteomes" id="UP000324222">
    <property type="component" value="Unassembled WGS sequence"/>
</dbReference>
<organism evidence="1 2">
    <name type="scientific">Portunus trituberculatus</name>
    <name type="common">Swimming crab</name>
    <name type="synonym">Neptunus trituberculatus</name>
    <dbReference type="NCBI Taxonomy" id="210409"/>
    <lineage>
        <taxon>Eukaryota</taxon>
        <taxon>Metazoa</taxon>
        <taxon>Ecdysozoa</taxon>
        <taxon>Arthropoda</taxon>
        <taxon>Crustacea</taxon>
        <taxon>Multicrustacea</taxon>
        <taxon>Malacostraca</taxon>
        <taxon>Eumalacostraca</taxon>
        <taxon>Eucarida</taxon>
        <taxon>Decapoda</taxon>
        <taxon>Pleocyemata</taxon>
        <taxon>Brachyura</taxon>
        <taxon>Eubrachyura</taxon>
        <taxon>Portunoidea</taxon>
        <taxon>Portunidae</taxon>
        <taxon>Portuninae</taxon>
        <taxon>Portunus</taxon>
    </lineage>
</organism>
<sequence length="63" mass="7011">MVHAGEEIKVSLPPFLLQHVFPSPGCMMCRKTSFVAVTTTTSFDRSCGFRYSVSLQHRFSGAE</sequence>
<keyword evidence="2" id="KW-1185">Reference proteome</keyword>
<reference evidence="1 2" key="1">
    <citation type="submission" date="2019-05" db="EMBL/GenBank/DDBJ databases">
        <title>Another draft genome of Portunus trituberculatus and its Hox gene families provides insights of decapod evolution.</title>
        <authorList>
            <person name="Jeong J.-H."/>
            <person name="Song I."/>
            <person name="Kim S."/>
            <person name="Choi T."/>
            <person name="Kim D."/>
            <person name="Ryu S."/>
            <person name="Kim W."/>
        </authorList>
    </citation>
    <scope>NUCLEOTIDE SEQUENCE [LARGE SCALE GENOMIC DNA]</scope>
    <source>
        <tissue evidence="1">Muscle</tissue>
    </source>
</reference>
<dbReference type="EMBL" id="VSRR010014417">
    <property type="protein sequence ID" value="MPC56993.1"/>
    <property type="molecule type" value="Genomic_DNA"/>
</dbReference>
<gene>
    <name evidence="1" type="ORF">E2C01_050961</name>
</gene>
<proteinExistence type="predicted"/>
<evidence type="ECO:0000313" key="2">
    <source>
        <dbReference type="Proteomes" id="UP000324222"/>
    </source>
</evidence>
<accession>A0A5B7GHT5</accession>
<comment type="caution">
    <text evidence="1">The sequence shown here is derived from an EMBL/GenBank/DDBJ whole genome shotgun (WGS) entry which is preliminary data.</text>
</comment>
<evidence type="ECO:0000313" key="1">
    <source>
        <dbReference type="EMBL" id="MPC56993.1"/>
    </source>
</evidence>
<name>A0A5B7GHT5_PORTR</name>